<name>A0A6J7GXM8_9ZZZZ</name>
<dbReference type="SUPFAM" id="SSF56281">
    <property type="entry name" value="Metallo-hydrolase/oxidoreductase"/>
    <property type="match status" value="1"/>
</dbReference>
<dbReference type="PANTHER" id="PTHR42951">
    <property type="entry name" value="METALLO-BETA-LACTAMASE DOMAIN-CONTAINING"/>
    <property type="match status" value="1"/>
</dbReference>
<reference evidence="3" key="1">
    <citation type="submission" date="2020-05" db="EMBL/GenBank/DDBJ databases">
        <authorList>
            <person name="Chiriac C."/>
            <person name="Salcher M."/>
            <person name="Ghai R."/>
            <person name="Kavagutti S V."/>
        </authorList>
    </citation>
    <scope>NUCLEOTIDE SEQUENCE</scope>
</reference>
<dbReference type="AlphaFoldDB" id="A0A6J7GXM8"/>
<gene>
    <name evidence="3" type="ORF">UFOPK3564_01099</name>
</gene>
<dbReference type="InterPro" id="IPR001279">
    <property type="entry name" value="Metallo-B-lactamas"/>
</dbReference>
<dbReference type="Gene3D" id="3.60.15.10">
    <property type="entry name" value="Ribonuclease Z/Hydroxyacylglutathione hydrolase-like"/>
    <property type="match status" value="1"/>
</dbReference>
<organism evidence="3">
    <name type="scientific">freshwater metagenome</name>
    <dbReference type="NCBI Taxonomy" id="449393"/>
    <lineage>
        <taxon>unclassified sequences</taxon>
        <taxon>metagenomes</taxon>
        <taxon>ecological metagenomes</taxon>
    </lineage>
</organism>
<evidence type="ECO:0000313" key="3">
    <source>
        <dbReference type="EMBL" id="CAB4909043.1"/>
    </source>
</evidence>
<sequence length="346" mass="35895">MAGPPDDHPADRVRALGVHRVSLPARNEMGRVNAWIVDDDPLTLVDAGIGAPGAVEAFESALGAIGRRLGDVGLIVLTHQHTDHLGLAGELVRRSGAEVAALAPLVPYLADLPAEMAADRAFMAELLRRHGATPEEVDGNDAGWAAFHTGGGPCAVTVPLVPGSTVGLRDRTLEVLPRPGHSETDVLLVDAEHRVAFGGDHLLRATPSVPVRDRPLPAGEGARPYDPPVDDLAVTLRYMDSLRATREVPIDLVLPGHGGPFGDPAGVADAHVARQADGADRLLRRAGTEPFTAMGLARSIWPDAPAGLGHVLASTVLGGLGVLRAQGRVAVADAGGDGLPVRFVAT</sequence>
<dbReference type="InterPro" id="IPR050855">
    <property type="entry name" value="NDM-1-like"/>
</dbReference>
<dbReference type="EMBL" id="CAFBMK010000046">
    <property type="protein sequence ID" value="CAB4909043.1"/>
    <property type="molecule type" value="Genomic_DNA"/>
</dbReference>
<protein>
    <submittedName>
        <fullName evidence="3">Unannotated protein</fullName>
    </submittedName>
</protein>
<dbReference type="InterPro" id="IPR036866">
    <property type="entry name" value="RibonucZ/Hydroxyglut_hydro"/>
</dbReference>
<feature type="domain" description="Metallo-beta-lactamase" evidence="2">
    <location>
        <begin position="31"/>
        <end position="257"/>
    </location>
</feature>
<accession>A0A6J7GXM8</accession>
<dbReference type="Pfam" id="PF00753">
    <property type="entry name" value="Lactamase_B"/>
    <property type="match status" value="1"/>
</dbReference>
<evidence type="ECO:0000259" key="2">
    <source>
        <dbReference type="SMART" id="SM00849"/>
    </source>
</evidence>
<dbReference type="PANTHER" id="PTHR42951:SF21">
    <property type="entry name" value="METALLO-HYDROLASE YQJP-RELATED"/>
    <property type="match status" value="1"/>
</dbReference>
<evidence type="ECO:0000256" key="1">
    <source>
        <dbReference type="SAM" id="MobiDB-lite"/>
    </source>
</evidence>
<dbReference type="SMART" id="SM00849">
    <property type="entry name" value="Lactamase_B"/>
    <property type="match status" value="1"/>
</dbReference>
<feature type="region of interest" description="Disordered" evidence="1">
    <location>
        <begin position="208"/>
        <end position="227"/>
    </location>
</feature>
<proteinExistence type="predicted"/>